<gene>
    <name evidence="2" type="ORF">GWK17_12215</name>
</gene>
<evidence type="ECO:0008006" key="4">
    <source>
        <dbReference type="Google" id="ProtNLM"/>
    </source>
</evidence>
<dbReference type="Proteomes" id="UP000587942">
    <property type="component" value="Unassembled WGS sequence"/>
</dbReference>
<feature type="transmembrane region" description="Helical" evidence="1">
    <location>
        <begin position="35"/>
        <end position="58"/>
    </location>
</feature>
<feature type="transmembrane region" description="Helical" evidence="1">
    <location>
        <begin position="91"/>
        <end position="109"/>
    </location>
</feature>
<keyword evidence="1" id="KW-0472">Membrane</keyword>
<dbReference type="AlphaFoldDB" id="A0A846TPV8"/>
<dbReference type="RefSeq" id="WP_167832648.1">
    <property type="nucleotide sequence ID" value="NZ_JAAVUM010000007.1"/>
</dbReference>
<evidence type="ECO:0000313" key="2">
    <source>
        <dbReference type="EMBL" id="NKE06225.1"/>
    </source>
</evidence>
<keyword evidence="1" id="KW-1133">Transmembrane helix</keyword>
<feature type="transmembrane region" description="Helical" evidence="1">
    <location>
        <begin position="129"/>
        <end position="151"/>
    </location>
</feature>
<comment type="caution">
    <text evidence="2">The sequence shown here is derived from an EMBL/GenBank/DDBJ whole genome shotgun (WGS) entry which is preliminary data.</text>
</comment>
<proteinExistence type="predicted"/>
<feature type="transmembrane region" description="Helical" evidence="1">
    <location>
        <begin position="64"/>
        <end position="84"/>
    </location>
</feature>
<reference evidence="2 3" key="1">
    <citation type="submission" date="2020-03" db="EMBL/GenBank/DDBJ databases">
        <authorList>
            <person name="Sun Q."/>
        </authorList>
    </citation>
    <scope>NUCLEOTIDE SEQUENCE [LARGE SCALE GENOMIC DNA]</scope>
    <source>
        <strain evidence="2 3">KACC 21451</strain>
    </source>
</reference>
<protein>
    <recommendedName>
        <fullName evidence="4">MnxB</fullName>
    </recommendedName>
</protein>
<evidence type="ECO:0000313" key="3">
    <source>
        <dbReference type="Proteomes" id="UP000587942"/>
    </source>
</evidence>
<dbReference type="EMBL" id="JAAVUM010000007">
    <property type="protein sequence ID" value="NKE06225.1"/>
    <property type="molecule type" value="Genomic_DNA"/>
</dbReference>
<evidence type="ECO:0000256" key="1">
    <source>
        <dbReference type="SAM" id="Phobius"/>
    </source>
</evidence>
<feature type="transmembrane region" description="Helical" evidence="1">
    <location>
        <begin position="6"/>
        <end position="23"/>
    </location>
</feature>
<name>A0A846TPV8_9BACI</name>
<keyword evidence="1" id="KW-0812">Transmembrane</keyword>
<accession>A0A846TPV8</accession>
<sequence>MKIFLISVTFINFFAGAWLYLRLRKSRLLFSDRFGYTASYFTSSIMGLVASLNLTLLFPAQFEIVGVLNILLGITIGYLFGSLLNEQSLIAGIYNGGTSAIMGTMLGAVVKKPTICGLPENIVSEQEMIIFFILFSLCIQGIAALLLLFSFKA</sequence>
<organism evidence="2 3">
    <name type="scientific">Mesobacillus selenatarsenatis</name>
    <dbReference type="NCBI Taxonomy" id="388741"/>
    <lineage>
        <taxon>Bacteria</taxon>
        <taxon>Bacillati</taxon>
        <taxon>Bacillota</taxon>
        <taxon>Bacilli</taxon>
        <taxon>Bacillales</taxon>
        <taxon>Bacillaceae</taxon>
        <taxon>Mesobacillus</taxon>
    </lineage>
</organism>